<accession>A0ABQ8CI24</accession>
<evidence type="ECO:0000313" key="2">
    <source>
        <dbReference type="EMBL" id="KAH0916742.1"/>
    </source>
</evidence>
<organism evidence="2 3">
    <name type="scientific">Brassica napus</name>
    <name type="common">Rape</name>
    <dbReference type="NCBI Taxonomy" id="3708"/>
    <lineage>
        <taxon>Eukaryota</taxon>
        <taxon>Viridiplantae</taxon>
        <taxon>Streptophyta</taxon>
        <taxon>Embryophyta</taxon>
        <taxon>Tracheophyta</taxon>
        <taxon>Spermatophyta</taxon>
        <taxon>Magnoliopsida</taxon>
        <taxon>eudicotyledons</taxon>
        <taxon>Gunneridae</taxon>
        <taxon>Pentapetalae</taxon>
        <taxon>rosids</taxon>
        <taxon>malvids</taxon>
        <taxon>Brassicales</taxon>
        <taxon>Brassicaceae</taxon>
        <taxon>Brassiceae</taxon>
        <taxon>Brassica</taxon>
    </lineage>
</organism>
<comment type="caution">
    <text evidence="2">The sequence shown here is derived from an EMBL/GenBank/DDBJ whole genome shotgun (WGS) entry which is preliminary data.</text>
</comment>
<name>A0ABQ8CI24_BRANA</name>
<protein>
    <submittedName>
        <fullName evidence="2">Uncharacterized protein</fullName>
    </submittedName>
</protein>
<reference evidence="2 3" key="1">
    <citation type="submission" date="2021-05" db="EMBL/GenBank/DDBJ databases">
        <title>Genome Assembly of Synthetic Allotetraploid Brassica napus Reveals Homoeologous Exchanges between Subgenomes.</title>
        <authorList>
            <person name="Davis J.T."/>
        </authorList>
    </citation>
    <scope>NUCLEOTIDE SEQUENCE [LARGE SCALE GENOMIC DNA]</scope>
    <source>
        <strain evidence="3">cv. Da-Ae</strain>
        <tissue evidence="2">Seedling</tissue>
    </source>
</reference>
<feature type="non-terminal residue" evidence="2">
    <location>
        <position position="1"/>
    </location>
</feature>
<feature type="region of interest" description="Disordered" evidence="1">
    <location>
        <begin position="161"/>
        <end position="232"/>
    </location>
</feature>
<gene>
    <name evidence="2" type="ORF">HID58_031188</name>
</gene>
<dbReference type="Proteomes" id="UP000824890">
    <property type="component" value="Unassembled WGS sequence"/>
</dbReference>
<evidence type="ECO:0000256" key="1">
    <source>
        <dbReference type="SAM" id="MobiDB-lite"/>
    </source>
</evidence>
<feature type="non-terminal residue" evidence="2">
    <location>
        <position position="232"/>
    </location>
</feature>
<feature type="region of interest" description="Disordered" evidence="1">
    <location>
        <begin position="71"/>
        <end position="98"/>
    </location>
</feature>
<proteinExistence type="predicted"/>
<keyword evidence="3" id="KW-1185">Reference proteome</keyword>
<sequence length="232" mass="26154">ETPKDRLPPYVRPIHIRVKLFLLDTLDHSPEELTPQSVKGAIRDSTPTQTFLGLEILLLRREPLLQETFPEITPRTLEGENQASTHTNPASTDATQNQQEDAIKFPLDKYGWRNKITEMIPPITVGRPLNPQDLFVTPERIPASQRLGPMSEPTSVLNRLGPLPPQQVNEDIPLSMEPAKKRNPGRPPGRRVTPLPLSITNGGIRKRRVTKASPPPRQRNLKSLKTIPRNEE</sequence>
<dbReference type="EMBL" id="JAGKQM010000008">
    <property type="protein sequence ID" value="KAH0916742.1"/>
    <property type="molecule type" value="Genomic_DNA"/>
</dbReference>
<feature type="compositionally biased region" description="Polar residues" evidence="1">
    <location>
        <begin position="79"/>
        <end position="98"/>
    </location>
</feature>
<evidence type="ECO:0000313" key="3">
    <source>
        <dbReference type="Proteomes" id="UP000824890"/>
    </source>
</evidence>